<comment type="caution">
    <text evidence="3">The sequence shown here is derived from an EMBL/GenBank/DDBJ whole genome shotgun (WGS) entry which is preliminary data.</text>
</comment>
<proteinExistence type="inferred from homology"/>
<dbReference type="Gene3D" id="3.90.226.10">
    <property type="entry name" value="2-enoyl-CoA Hydratase, Chain A, domain 1"/>
    <property type="match status" value="1"/>
</dbReference>
<dbReference type="EMBL" id="JMIH01000023">
    <property type="protein sequence ID" value="KEO72749.1"/>
    <property type="molecule type" value="Genomic_DNA"/>
</dbReference>
<keyword evidence="4" id="KW-1185">Reference proteome</keyword>
<dbReference type="GO" id="GO:0006635">
    <property type="term" value="P:fatty acid beta-oxidation"/>
    <property type="evidence" value="ECO:0007669"/>
    <property type="project" value="TreeGrafter"/>
</dbReference>
<dbReference type="PANTHER" id="PTHR11941">
    <property type="entry name" value="ENOYL-COA HYDRATASE-RELATED"/>
    <property type="match status" value="1"/>
</dbReference>
<sequence>MKYNHIIYTGHSDWVELKLNRPQVYNALNRELLAELLDAFTTIETNDEIRCVLLTGEGKAFSSGQDLKAVGVDLKQVPFEEIVTQQYNPLILKMRSLHKPIICKLNGVAAGAGCSLALAADIIVASDDAYMAEIFTSIGLVMDAGSTYFLPRILGSSKAFEIATMGTKIYGKEAMALGLVNESVPELELDSTVLKYIAYYRTAPTYAIGLIKEMLGRSLSMPLADVLLMEAQYQNKAGSTLDFQEGVAAFLQKRKPNFKGK</sequence>
<evidence type="ECO:0000313" key="4">
    <source>
        <dbReference type="Proteomes" id="UP000027821"/>
    </source>
</evidence>
<evidence type="ECO:0000256" key="2">
    <source>
        <dbReference type="ARBA" id="ARBA00023239"/>
    </source>
</evidence>
<dbReference type="Pfam" id="PF00378">
    <property type="entry name" value="ECH_1"/>
    <property type="match status" value="1"/>
</dbReference>
<dbReference type="InterPro" id="IPR001753">
    <property type="entry name" value="Enoyl-CoA_hydra/iso"/>
</dbReference>
<dbReference type="AlphaFoldDB" id="A0A074KV18"/>
<name>A0A074KV18_9BACT</name>
<reference evidence="3 4" key="1">
    <citation type="submission" date="2014-04" db="EMBL/GenBank/DDBJ databases">
        <title>Characterization and application of a salt tolerant electro-active bacterium.</title>
        <authorList>
            <person name="Yang L."/>
            <person name="Wei S."/>
            <person name="Tay Q.X.M."/>
        </authorList>
    </citation>
    <scope>NUCLEOTIDE SEQUENCE [LARGE SCALE GENOMIC DNA]</scope>
    <source>
        <strain evidence="3 4">LY1</strain>
    </source>
</reference>
<gene>
    <name evidence="3" type="ORF">EL17_14015</name>
</gene>
<organism evidence="3 4">
    <name type="scientific">Anditalea andensis</name>
    <dbReference type="NCBI Taxonomy" id="1048983"/>
    <lineage>
        <taxon>Bacteria</taxon>
        <taxon>Pseudomonadati</taxon>
        <taxon>Bacteroidota</taxon>
        <taxon>Cytophagia</taxon>
        <taxon>Cytophagales</taxon>
        <taxon>Cytophagaceae</taxon>
        <taxon>Anditalea</taxon>
    </lineage>
</organism>
<dbReference type="OrthoDB" id="9775794at2"/>
<dbReference type="RefSeq" id="WP_035075565.1">
    <property type="nucleotide sequence ID" value="NZ_JMIH01000023.1"/>
</dbReference>
<keyword evidence="2" id="KW-0456">Lyase</keyword>
<dbReference type="STRING" id="1048983.EL17_14015"/>
<dbReference type="CDD" id="cd06558">
    <property type="entry name" value="crotonase-like"/>
    <property type="match status" value="1"/>
</dbReference>
<comment type="similarity">
    <text evidence="1">Belongs to the enoyl-CoA hydratase/isomerase family.</text>
</comment>
<dbReference type="InterPro" id="IPR029045">
    <property type="entry name" value="ClpP/crotonase-like_dom_sf"/>
</dbReference>
<dbReference type="Gene3D" id="1.10.12.10">
    <property type="entry name" value="Lyase 2-enoyl-coa Hydratase, Chain A, domain 2"/>
    <property type="match status" value="1"/>
</dbReference>
<accession>A0A074KV18</accession>
<dbReference type="Proteomes" id="UP000027821">
    <property type="component" value="Unassembled WGS sequence"/>
</dbReference>
<dbReference type="PANTHER" id="PTHR11941:SF133">
    <property type="entry name" value="1,2-EPOXYPHENYLACETYL-COA ISOMERASE"/>
    <property type="match status" value="1"/>
</dbReference>
<dbReference type="GO" id="GO:0016829">
    <property type="term" value="F:lyase activity"/>
    <property type="evidence" value="ECO:0007669"/>
    <property type="project" value="UniProtKB-KW"/>
</dbReference>
<evidence type="ECO:0000313" key="3">
    <source>
        <dbReference type="EMBL" id="KEO72749.1"/>
    </source>
</evidence>
<evidence type="ECO:0000256" key="1">
    <source>
        <dbReference type="ARBA" id="ARBA00005254"/>
    </source>
</evidence>
<dbReference type="eggNOG" id="COG1024">
    <property type="taxonomic scope" value="Bacteria"/>
</dbReference>
<dbReference type="InterPro" id="IPR014748">
    <property type="entry name" value="Enoyl-CoA_hydra_C"/>
</dbReference>
<dbReference type="SUPFAM" id="SSF52096">
    <property type="entry name" value="ClpP/crotonase"/>
    <property type="match status" value="1"/>
</dbReference>
<protein>
    <submittedName>
        <fullName evidence="3">Enoyl-CoA hydratase</fullName>
    </submittedName>
</protein>